<dbReference type="AlphaFoldDB" id="A0A1E7EJY9"/>
<dbReference type="KEGG" id="fcy:FRACYDRAFT_255903"/>
<gene>
    <name evidence="1" type="ORF">FRACYDRAFT_255903</name>
</gene>
<dbReference type="EMBL" id="KV784422">
    <property type="protein sequence ID" value="OEU06184.1"/>
    <property type="molecule type" value="Genomic_DNA"/>
</dbReference>
<organism evidence="1 2">
    <name type="scientific">Fragilariopsis cylindrus CCMP1102</name>
    <dbReference type="NCBI Taxonomy" id="635003"/>
    <lineage>
        <taxon>Eukaryota</taxon>
        <taxon>Sar</taxon>
        <taxon>Stramenopiles</taxon>
        <taxon>Ochrophyta</taxon>
        <taxon>Bacillariophyta</taxon>
        <taxon>Bacillariophyceae</taxon>
        <taxon>Bacillariophycidae</taxon>
        <taxon>Bacillariales</taxon>
        <taxon>Bacillariaceae</taxon>
        <taxon>Fragilariopsis</taxon>
    </lineage>
</organism>
<dbReference type="OrthoDB" id="57380at2759"/>
<sequence length="1146" mass="128151">MPSTGTKQQLKVDRIAGGKRILQDTSLLLNEIYSALKEQDARTLLRLPKKIQLAVTSIHVVQETLDDVLRYDGNLTLSNELISAAVAQENKEKKIIGRQQHIKYARKSEHQLLKYQSPGVQGQRYCLYQLVNLTQIDDKSPVYKYPYTKLVPLLTSAGHCVCSKTTLYRKASLFNNDNRILPTIGDEGLVEGRPPMVTTSDLIGLNNGVLNHSGKIETTNDLTKSIVDLQKARGHTMPSTPSRSTIKKYNIVLGRQDGISLVKAGGARPQGVRRQMAGSSVRNCMSQITTLLVSHFVPGHYEVPQDLPEGCILAHKIIEQVAGKEMKPIGLHQIINYDFTSTFFWDGADKIESSIDSWARVSEASQARGARNRTSTWVNNEDIKCNGLTVKWCEGTVASGHLLPQVAIFTGFSETEMPKDSFLVMQVEGMCVNGNLDARNKAVGYIALLRAKQKMGPFFEWYDTKVVLPYFRSLLDEYCNIPVDYDGALDEEVFARIHVDSDMQQIARLVDYVVMQRNYKLGLLFNKIGAKTTMCYQPMDVGEFFKIIRYQSRQSTTKGTDCPLRKTLENGMKQLKDSGRLILTPKKLNAIIDCGATSPKVKGKAYSEQSIKKSYIDTGFINEVDACPNIFGVMKASNVPFSSKPSLEKLFLDSILTCTSEMYISSDGISEQVYDQVGFGIDIDCVGNQYPLTSKSVVLGRAQPIISDRCLQAKTAGMVKELNNQRRIRSQKVSQARAILERNVACTSLLFERANLPATSIPAAVADIPLTIIAKLSSAQLECFVRVRVQKNLLEKWICPTKGTPEKVLENMFCSKTKGKYLIQLVKEVAAQDIIGEIPSDVTRIEVPTMCNIQEPTLVLIGGSFSLPKFSATKAWCLLAGKAVESINQKGLVDSLVVDMVTLNLKCRMFGEMLLSRLPKFVTSRVPDTRPDLQVGVHWHWESFRTKLPQIALLCGLSDHICRGLEYRTADESLLEHKDGTFLELLGELKKADGSYVNKDRNRTEPHRAGASDSIIVVRGEEGHKKYSKLDGPISQQRQQALDYPDASIADKIEGRKGTYDDLQQLCGLGMLRSKRDEVLALFEWNKEEEDMLMKLTWRSSNKDCLENRKYKHLTFLFELTYALAIAPGANTTQNPTGEWELKYFG</sequence>
<dbReference type="Proteomes" id="UP000095751">
    <property type="component" value="Unassembled WGS sequence"/>
</dbReference>
<evidence type="ECO:0000313" key="2">
    <source>
        <dbReference type="Proteomes" id="UP000095751"/>
    </source>
</evidence>
<protein>
    <submittedName>
        <fullName evidence="1">Uncharacterized protein</fullName>
    </submittedName>
</protein>
<reference evidence="1 2" key="1">
    <citation type="submission" date="2016-09" db="EMBL/GenBank/DDBJ databases">
        <title>Extensive genetic diversity and differential bi-allelic expression allows diatom success in the polar Southern Ocean.</title>
        <authorList>
            <consortium name="DOE Joint Genome Institute"/>
            <person name="Mock T."/>
            <person name="Otillar R.P."/>
            <person name="Strauss J."/>
            <person name="Dupont C."/>
            <person name="Frickenhaus S."/>
            <person name="Maumus F."/>
            <person name="Mcmullan M."/>
            <person name="Sanges R."/>
            <person name="Schmutz J."/>
            <person name="Toseland A."/>
            <person name="Valas R."/>
            <person name="Veluchamy A."/>
            <person name="Ward B.J."/>
            <person name="Allen A."/>
            <person name="Barry K."/>
            <person name="Falciatore A."/>
            <person name="Ferrante M."/>
            <person name="Fortunato A.E."/>
            <person name="Gloeckner G."/>
            <person name="Gruber A."/>
            <person name="Hipkin R."/>
            <person name="Janech M."/>
            <person name="Kroth P."/>
            <person name="Leese F."/>
            <person name="Lindquist E."/>
            <person name="Lyon B.R."/>
            <person name="Martin J."/>
            <person name="Mayer C."/>
            <person name="Parker M."/>
            <person name="Quesneville H."/>
            <person name="Raymond J."/>
            <person name="Uhlig C."/>
            <person name="Valentin K.U."/>
            <person name="Worden A.Z."/>
            <person name="Armbrust E.V."/>
            <person name="Bowler C."/>
            <person name="Green B."/>
            <person name="Moulton V."/>
            <person name="Van Oosterhout C."/>
            <person name="Grigoriev I."/>
        </authorList>
    </citation>
    <scope>NUCLEOTIDE SEQUENCE [LARGE SCALE GENOMIC DNA]</scope>
    <source>
        <strain evidence="1 2">CCMP1102</strain>
    </source>
</reference>
<dbReference type="InParanoid" id="A0A1E7EJY9"/>
<keyword evidence="2" id="KW-1185">Reference proteome</keyword>
<accession>A0A1E7EJY9</accession>
<name>A0A1E7EJY9_9STRA</name>
<proteinExistence type="predicted"/>
<evidence type="ECO:0000313" key="1">
    <source>
        <dbReference type="EMBL" id="OEU06184.1"/>
    </source>
</evidence>